<comment type="caution">
    <text evidence="1">The sequence shown here is derived from an EMBL/GenBank/DDBJ whole genome shotgun (WGS) entry which is preliminary data.</text>
</comment>
<accession>A0ABP2L750</accession>
<evidence type="ECO:0000313" key="2">
    <source>
        <dbReference type="Proteomes" id="UP000006035"/>
    </source>
</evidence>
<proteinExistence type="predicted"/>
<protein>
    <submittedName>
        <fullName evidence="1">Uncharacterized protein</fullName>
    </submittedName>
</protein>
<organism evidence="1 2">
    <name type="scientific">Limosilactobacillus oris F0423</name>
    <dbReference type="NCBI Taxonomy" id="944562"/>
    <lineage>
        <taxon>Bacteria</taxon>
        <taxon>Bacillati</taxon>
        <taxon>Bacillota</taxon>
        <taxon>Bacilli</taxon>
        <taxon>Lactobacillales</taxon>
        <taxon>Lactobacillaceae</taxon>
        <taxon>Limosilactobacillus</taxon>
    </lineage>
</organism>
<keyword evidence="2" id="KW-1185">Reference proteome</keyword>
<evidence type="ECO:0000313" key="1">
    <source>
        <dbReference type="EMBL" id="EGS35954.1"/>
    </source>
</evidence>
<name>A0ABP2L750_9LACO</name>
<reference evidence="1 2" key="1">
    <citation type="submission" date="2011-05" db="EMBL/GenBank/DDBJ databases">
        <authorList>
            <person name="Durkin A.S."/>
            <person name="Kim M."/>
            <person name="Radune D."/>
            <person name="Hostetler J."/>
            <person name="Torralba M."/>
            <person name="Gillis M."/>
            <person name="Methe B."/>
            <person name="Sutton G."/>
            <person name="Nelson K.E."/>
        </authorList>
    </citation>
    <scope>NUCLEOTIDE SEQUENCE [LARGE SCALE GENOMIC DNA]</scope>
    <source>
        <strain evidence="1 2">F0423</strain>
    </source>
</reference>
<sequence>MTNTKSLNVFITTADWRALDRQSAATELALLCTDINH</sequence>
<dbReference type="EMBL" id="AFTL01000019">
    <property type="protein sequence ID" value="EGS35954.1"/>
    <property type="molecule type" value="Genomic_DNA"/>
</dbReference>
<dbReference type="Proteomes" id="UP000006035">
    <property type="component" value="Unassembled WGS sequence"/>
</dbReference>
<gene>
    <name evidence="1" type="ORF">HMPREF9102_1106</name>
</gene>